<organism evidence="1 2">
    <name type="scientific">Nesidiocoris tenuis</name>
    <dbReference type="NCBI Taxonomy" id="355587"/>
    <lineage>
        <taxon>Eukaryota</taxon>
        <taxon>Metazoa</taxon>
        <taxon>Ecdysozoa</taxon>
        <taxon>Arthropoda</taxon>
        <taxon>Hexapoda</taxon>
        <taxon>Insecta</taxon>
        <taxon>Pterygota</taxon>
        <taxon>Neoptera</taxon>
        <taxon>Paraneoptera</taxon>
        <taxon>Hemiptera</taxon>
        <taxon>Heteroptera</taxon>
        <taxon>Panheteroptera</taxon>
        <taxon>Cimicomorpha</taxon>
        <taxon>Miridae</taxon>
        <taxon>Dicyphina</taxon>
        <taxon>Nesidiocoris</taxon>
    </lineage>
</organism>
<accession>A0A6H5H203</accession>
<protein>
    <submittedName>
        <fullName evidence="1">Uncharacterized protein</fullName>
    </submittedName>
</protein>
<dbReference type="EMBL" id="CADCXU010022492">
    <property type="protein sequence ID" value="CAB0009927.1"/>
    <property type="molecule type" value="Genomic_DNA"/>
</dbReference>
<proteinExistence type="predicted"/>
<evidence type="ECO:0000313" key="1">
    <source>
        <dbReference type="EMBL" id="CAB0009927.1"/>
    </source>
</evidence>
<evidence type="ECO:0000313" key="2">
    <source>
        <dbReference type="Proteomes" id="UP000479000"/>
    </source>
</evidence>
<dbReference type="Proteomes" id="UP000479000">
    <property type="component" value="Unassembled WGS sequence"/>
</dbReference>
<feature type="non-terminal residue" evidence="1">
    <location>
        <position position="55"/>
    </location>
</feature>
<reference evidence="1 2" key="1">
    <citation type="submission" date="2020-02" db="EMBL/GenBank/DDBJ databases">
        <authorList>
            <person name="Ferguson B K."/>
        </authorList>
    </citation>
    <scope>NUCLEOTIDE SEQUENCE [LARGE SCALE GENOMIC DNA]</scope>
</reference>
<sequence>MDHTNANLDPLTFYDRIARTICTKLEQTTTFRTSLVKIGSLVRYEVAGQNFWPKF</sequence>
<keyword evidence="2" id="KW-1185">Reference proteome</keyword>
<dbReference type="AlphaFoldDB" id="A0A6H5H203"/>
<gene>
    <name evidence="1" type="ORF">NTEN_LOCUS15000</name>
</gene>
<name>A0A6H5H203_9HEMI</name>